<dbReference type="Proteomes" id="UP000326857">
    <property type="component" value="Unassembled WGS sequence"/>
</dbReference>
<evidence type="ECO:0000313" key="2">
    <source>
        <dbReference type="Proteomes" id="UP000326857"/>
    </source>
</evidence>
<dbReference type="AlphaFoldDB" id="A0A5E7ZG97"/>
<reference evidence="1 2" key="1">
    <citation type="submission" date="2019-09" db="EMBL/GenBank/DDBJ databases">
        <authorList>
            <person name="Dittami M. S."/>
        </authorList>
    </citation>
    <scope>NUCLEOTIDE SEQUENCE [LARGE SCALE GENOMIC DNA]</scope>
    <source>
        <strain evidence="1">SPHINGO391</strain>
    </source>
</reference>
<gene>
    <name evidence="1" type="ORF">SPHINGO391_450133</name>
</gene>
<name>A0A5E7ZG97_9SPHN</name>
<evidence type="ECO:0000313" key="1">
    <source>
        <dbReference type="EMBL" id="VVT17682.1"/>
    </source>
</evidence>
<proteinExistence type="predicted"/>
<organism evidence="1 2">
    <name type="scientific">Sphingomonas aurantiaca</name>
    <dbReference type="NCBI Taxonomy" id="185949"/>
    <lineage>
        <taxon>Bacteria</taxon>
        <taxon>Pseudomonadati</taxon>
        <taxon>Pseudomonadota</taxon>
        <taxon>Alphaproteobacteria</taxon>
        <taxon>Sphingomonadales</taxon>
        <taxon>Sphingomonadaceae</taxon>
        <taxon>Sphingomonas</taxon>
    </lineage>
</organism>
<accession>A0A5E7ZG97</accession>
<sequence>MLRHEGSPSVEMRMSVTEVDPIIELMKRLRRAAQTSTGKLHLSNKAARVLLRHNIYQILARMEAEEMRKACVNAIANDNNLGSLALAAARHRNLEHLLARKASRRWRRRHEAQGYDCPRR</sequence>
<protein>
    <submittedName>
        <fullName evidence="1">Uncharacterized protein</fullName>
    </submittedName>
</protein>
<dbReference type="EMBL" id="CABVLI010000040">
    <property type="protein sequence ID" value="VVT17682.1"/>
    <property type="molecule type" value="Genomic_DNA"/>
</dbReference>